<feature type="transmembrane region" description="Helical" evidence="1">
    <location>
        <begin position="31"/>
        <end position="50"/>
    </location>
</feature>
<dbReference type="AlphaFoldDB" id="A0A5N5X849"/>
<name>A0A5N5X849_9EURO</name>
<keyword evidence="1" id="KW-0812">Transmembrane</keyword>
<reference evidence="2 3" key="1">
    <citation type="submission" date="2019-04" db="EMBL/GenBank/DDBJ databases">
        <title>Friends and foes A comparative genomics study of 23 Aspergillus species from section Flavi.</title>
        <authorList>
            <consortium name="DOE Joint Genome Institute"/>
            <person name="Kjaerbolling I."/>
            <person name="Vesth T."/>
            <person name="Frisvad J.C."/>
            <person name="Nybo J.L."/>
            <person name="Theobald S."/>
            <person name="Kildgaard S."/>
            <person name="Isbrandt T."/>
            <person name="Kuo A."/>
            <person name="Sato A."/>
            <person name="Lyhne E.K."/>
            <person name="Kogle M.E."/>
            <person name="Wiebenga A."/>
            <person name="Kun R.S."/>
            <person name="Lubbers R.J."/>
            <person name="Makela M.R."/>
            <person name="Barry K."/>
            <person name="Chovatia M."/>
            <person name="Clum A."/>
            <person name="Daum C."/>
            <person name="Haridas S."/>
            <person name="He G."/>
            <person name="LaButti K."/>
            <person name="Lipzen A."/>
            <person name="Mondo S."/>
            <person name="Riley R."/>
            <person name="Salamov A."/>
            <person name="Simmons B.A."/>
            <person name="Magnuson J.K."/>
            <person name="Henrissat B."/>
            <person name="Mortensen U.H."/>
            <person name="Larsen T.O."/>
            <person name="Devries R.P."/>
            <person name="Grigoriev I.V."/>
            <person name="Machida M."/>
            <person name="Baker S.E."/>
            <person name="Andersen M.R."/>
        </authorList>
    </citation>
    <scope>NUCLEOTIDE SEQUENCE [LARGE SCALE GENOMIC DNA]</scope>
    <source>
        <strain evidence="2 3">CBS 151.66</strain>
    </source>
</reference>
<accession>A0A5N5X849</accession>
<keyword evidence="1" id="KW-1133">Transmembrane helix</keyword>
<evidence type="ECO:0000256" key="1">
    <source>
        <dbReference type="SAM" id="Phobius"/>
    </source>
</evidence>
<proteinExistence type="predicted"/>
<evidence type="ECO:0000313" key="2">
    <source>
        <dbReference type="EMBL" id="KAB8075472.1"/>
    </source>
</evidence>
<gene>
    <name evidence="2" type="ORF">BDV29DRAFT_172027</name>
</gene>
<organism evidence="2 3">
    <name type="scientific">Aspergillus leporis</name>
    <dbReference type="NCBI Taxonomy" id="41062"/>
    <lineage>
        <taxon>Eukaryota</taxon>
        <taxon>Fungi</taxon>
        <taxon>Dikarya</taxon>
        <taxon>Ascomycota</taxon>
        <taxon>Pezizomycotina</taxon>
        <taxon>Eurotiomycetes</taxon>
        <taxon>Eurotiomycetidae</taxon>
        <taxon>Eurotiales</taxon>
        <taxon>Aspergillaceae</taxon>
        <taxon>Aspergillus</taxon>
        <taxon>Aspergillus subgen. Circumdati</taxon>
    </lineage>
</organism>
<protein>
    <submittedName>
        <fullName evidence="2">Uncharacterized protein</fullName>
    </submittedName>
</protein>
<dbReference type="EMBL" id="ML732194">
    <property type="protein sequence ID" value="KAB8075472.1"/>
    <property type="molecule type" value="Genomic_DNA"/>
</dbReference>
<evidence type="ECO:0000313" key="3">
    <source>
        <dbReference type="Proteomes" id="UP000326565"/>
    </source>
</evidence>
<keyword evidence="3" id="KW-1185">Reference proteome</keyword>
<keyword evidence="1" id="KW-0472">Membrane</keyword>
<dbReference type="Proteomes" id="UP000326565">
    <property type="component" value="Unassembled WGS sequence"/>
</dbReference>
<sequence>MSQCPLISTRECLRDPPELPLGELSLVDAPFFFFFIFSLCFCGALPFGTLRRM</sequence>